<keyword evidence="1" id="KW-0805">Transcription regulation</keyword>
<organism evidence="5 6">
    <name type="scientific">Alkalispirillum mobile</name>
    <dbReference type="NCBI Taxonomy" id="85925"/>
    <lineage>
        <taxon>Bacteria</taxon>
        <taxon>Pseudomonadati</taxon>
        <taxon>Pseudomonadota</taxon>
        <taxon>Gammaproteobacteria</taxon>
        <taxon>Chromatiales</taxon>
        <taxon>Ectothiorhodospiraceae</taxon>
        <taxon>Alkalispirillum</taxon>
    </lineage>
</organism>
<evidence type="ECO:0000256" key="2">
    <source>
        <dbReference type="ARBA" id="ARBA00023125"/>
    </source>
</evidence>
<dbReference type="EMBL" id="RCDA01000001">
    <property type="protein sequence ID" value="RLK50932.1"/>
    <property type="molecule type" value="Genomic_DNA"/>
</dbReference>
<evidence type="ECO:0000259" key="4">
    <source>
        <dbReference type="PROSITE" id="PS50949"/>
    </source>
</evidence>
<dbReference type="AlphaFoldDB" id="A0A498C5K9"/>
<comment type="caution">
    <text evidence="5">The sequence shown here is derived from an EMBL/GenBank/DDBJ whole genome shotgun (WGS) entry which is preliminary data.</text>
</comment>
<dbReference type="CDD" id="cd07377">
    <property type="entry name" value="WHTH_GntR"/>
    <property type="match status" value="1"/>
</dbReference>
<dbReference type="Pfam" id="PF00392">
    <property type="entry name" value="GntR"/>
    <property type="match status" value="1"/>
</dbReference>
<accession>A0A498C5K9</accession>
<evidence type="ECO:0000313" key="6">
    <source>
        <dbReference type="Proteomes" id="UP000275461"/>
    </source>
</evidence>
<dbReference type="InterPro" id="IPR000524">
    <property type="entry name" value="Tscrpt_reg_HTH_GntR"/>
</dbReference>
<dbReference type="PANTHER" id="PTHR44846:SF1">
    <property type="entry name" value="MANNOSYL-D-GLYCERATE TRANSPORT_METABOLISM SYSTEM REPRESSOR MNGR-RELATED"/>
    <property type="match status" value="1"/>
</dbReference>
<dbReference type="GO" id="GO:0003700">
    <property type="term" value="F:DNA-binding transcription factor activity"/>
    <property type="evidence" value="ECO:0007669"/>
    <property type="project" value="InterPro"/>
</dbReference>
<dbReference type="InterPro" id="IPR036388">
    <property type="entry name" value="WH-like_DNA-bd_sf"/>
</dbReference>
<keyword evidence="3" id="KW-0804">Transcription</keyword>
<dbReference type="SUPFAM" id="SSF46785">
    <property type="entry name" value="Winged helix' DNA-binding domain"/>
    <property type="match status" value="1"/>
</dbReference>
<dbReference type="Proteomes" id="UP000275461">
    <property type="component" value="Unassembled WGS sequence"/>
</dbReference>
<dbReference type="GO" id="GO:0045892">
    <property type="term" value="P:negative regulation of DNA-templated transcription"/>
    <property type="evidence" value="ECO:0007669"/>
    <property type="project" value="TreeGrafter"/>
</dbReference>
<dbReference type="RefSeq" id="WP_211328230.1">
    <property type="nucleotide sequence ID" value="NZ_RCDA01000001.1"/>
</dbReference>
<dbReference type="PANTHER" id="PTHR44846">
    <property type="entry name" value="MANNOSYL-D-GLYCERATE TRANSPORT/METABOLISM SYSTEM REPRESSOR MNGR-RELATED"/>
    <property type="match status" value="1"/>
</dbReference>
<dbReference type="InterPro" id="IPR036390">
    <property type="entry name" value="WH_DNA-bd_sf"/>
</dbReference>
<dbReference type="SUPFAM" id="SSF64288">
    <property type="entry name" value="Chorismate lyase-like"/>
    <property type="match status" value="1"/>
</dbReference>
<dbReference type="Gene3D" id="1.10.10.10">
    <property type="entry name" value="Winged helix-like DNA-binding domain superfamily/Winged helix DNA-binding domain"/>
    <property type="match status" value="1"/>
</dbReference>
<dbReference type="InterPro" id="IPR011663">
    <property type="entry name" value="UTRA"/>
</dbReference>
<protein>
    <submittedName>
        <fullName evidence="5">GntR family transcriptional regulator</fullName>
    </submittedName>
</protein>
<dbReference type="Pfam" id="PF07702">
    <property type="entry name" value="UTRA"/>
    <property type="match status" value="1"/>
</dbReference>
<reference evidence="5 6" key="1">
    <citation type="submission" date="2018-10" db="EMBL/GenBank/DDBJ databases">
        <title>Genomic Encyclopedia of Type Strains, Phase IV (KMG-IV): sequencing the most valuable type-strain genomes for metagenomic binning, comparative biology and taxonomic classification.</title>
        <authorList>
            <person name="Goeker M."/>
        </authorList>
    </citation>
    <scope>NUCLEOTIDE SEQUENCE [LARGE SCALE GENOMIC DNA]</scope>
    <source>
        <strain evidence="5 6">DSM 12769</strain>
    </source>
</reference>
<evidence type="ECO:0000313" key="5">
    <source>
        <dbReference type="EMBL" id="RLK50932.1"/>
    </source>
</evidence>
<evidence type="ECO:0000256" key="3">
    <source>
        <dbReference type="ARBA" id="ARBA00023163"/>
    </source>
</evidence>
<keyword evidence="6" id="KW-1185">Reference proteome</keyword>
<sequence length="254" mass="28510">MEAESDRLMLFKATSLEAAKGRPLYRLVESHLRDLINSGKLIPGDLIPSESQLAKALEVSPGTVKKAIDNLVWEGLLFRHQGKGTYVSKVDFEKSLFRFFTYGDAEGRAVRIHKITTARGRMPGPLDACKRLGFEPGAELIYIERLGLIGETPILVEYSWWSPEVVSGLEDESIHIPDYLYALVLDRFGVPIIRAEETLTAGAADEQTAELIHVKKGAPVVVLKRTTYSRDDQVVEFRTTKGRADRFSYKTEIR</sequence>
<evidence type="ECO:0000256" key="1">
    <source>
        <dbReference type="ARBA" id="ARBA00023015"/>
    </source>
</evidence>
<name>A0A498C5K9_9GAMM</name>
<dbReference type="InterPro" id="IPR028978">
    <property type="entry name" value="Chorismate_lyase_/UTRA_dom_sf"/>
</dbReference>
<dbReference type="GO" id="GO:0003677">
    <property type="term" value="F:DNA binding"/>
    <property type="evidence" value="ECO:0007669"/>
    <property type="project" value="UniProtKB-KW"/>
</dbReference>
<feature type="domain" description="HTH gntR-type" evidence="4">
    <location>
        <begin position="22"/>
        <end position="90"/>
    </location>
</feature>
<dbReference type="PROSITE" id="PS50949">
    <property type="entry name" value="HTH_GNTR"/>
    <property type="match status" value="1"/>
</dbReference>
<dbReference type="Gene3D" id="3.40.1410.10">
    <property type="entry name" value="Chorismate lyase-like"/>
    <property type="match status" value="1"/>
</dbReference>
<dbReference type="SMART" id="SM00345">
    <property type="entry name" value="HTH_GNTR"/>
    <property type="match status" value="1"/>
</dbReference>
<dbReference type="SMART" id="SM00866">
    <property type="entry name" value="UTRA"/>
    <property type="match status" value="1"/>
</dbReference>
<proteinExistence type="predicted"/>
<keyword evidence="2" id="KW-0238">DNA-binding</keyword>
<dbReference type="InterPro" id="IPR050679">
    <property type="entry name" value="Bact_HTH_transcr_reg"/>
</dbReference>
<gene>
    <name evidence="5" type="ORF">DFR31_0842</name>
</gene>